<reference evidence="10 11" key="1">
    <citation type="submission" date="2020-08" db="EMBL/GenBank/DDBJ databases">
        <authorList>
            <person name="Liu C."/>
            <person name="Sun Q."/>
        </authorList>
    </citation>
    <scope>NUCLEOTIDE SEQUENCE [LARGE SCALE GENOMIC DNA]</scope>
    <source>
        <strain evidence="10 11">N22</strain>
    </source>
</reference>
<dbReference type="InterPro" id="IPR014603">
    <property type="entry name" value="Formate_DH_Fe-S_su"/>
</dbReference>
<dbReference type="PANTHER" id="PTHR43545">
    <property type="entry name" value="FORMATE DEHYDROGENASE, NITRATE-INDUCIBLE, IRON-SULFUR SUBUNIT"/>
    <property type="match status" value="1"/>
</dbReference>
<sequence length="309" mass="32952">MSEKAILFDTSRCSACRGCQVACKCWNDLPSTLEKNGNPSTGSYQSPMDLNATTRLLISFNEEAGGSKGVKWAFGRRACQHCTDAACVTVCPAGAITKHEATGLVTVDDSKCVGCQYCSTACPFDVPHYQEGLRTTVNKCTGCVDRIEQGLEPACVTTCQPDALLFGDRDEMIAIAHERADFLKAKGYEDAVVYGEDEMGGLHVIQVLKYGVAAHGQVENPQANPVVGLTQIMKPITGIATGVTVAGLAAMFALGIGYKRDKLAYNPDTEDTLSVTTGEVVKHGDGQDEESVMEHITENLGGKKGGRDE</sequence>
<comment type="cofactor">
    <cofactor evidence="7">
        <name>[4Fe-4S] cluster</name>
        <dbReference type="ChEBI" id="CHEBI:49883"/>
    </cofactor>
    <text evidence="7">Binds 4 [4Fe-4S] clusters per subunit.</text>
</comment>
<feature type="binding site" evidence="7">
    <location>
        <position position="91"/>
    </location>
    <ligand>
        <name>[4Fe-4S] cluster</name>
        <dbReference type="ChEBI" id="CHEBI:49883"/>
        <label>4</label>
    </ligand>
</feature>
<comment type="caution">
    <text evidence="10">The sequence shown here is derived from an EMBL/GenBank/DDBJ whole genome shotgun (WGS) entry which is preliminary data.</text>
</comment>
<keyword evidence="11" id="KW-1185">Reference proteome</keyword>
<dbReference type="EMBL" id="JACMSE010000017">
    <property type="protein sequence ID" value="MBC2890656.1"/>
    <property type="molecule type" value="Genomic_DNA"/>
</dbReference>
<evidence type="ECO:0000256" key="8">
    <source>
        <dbReference type="SAM" id="Phobius"/>
    </source>
</evidence>
<evidence type="ECO:0000259" key="9">
    <source>
        <dbReference type="PROSITE" id="PS51379"/>
    </source>
</evidence>
<feature type="binding site" evidence="7">
    <location>
        <position position="19"/>
    </location>
    <ligand>
        <name>[4Fe-4S] cluster</name>
        <dbReference type="ChEBI" id="CHEBI:49883"/>
        <label>1</label>
    </ligand>
</feature>
<gene>
    <name evidence="10" type="ORF">H7313_15090</name>
</gene>
<evidence type="ECO:0000313" key="10">
    <source>
        <dbReference type="EMBL" id="MBC2890656.1"/>
    </source>
</evidence>
<feature type="binding site" evidence="7">
    <location>
        <position position="82"/>
    </location>
    <ligand>
        <name>[4Fe-4S] cluster</name>
        <dbReference type="ChEBI" id="CHEBI:49883"/>
        <label>3</label>
    </ligand>
</feature>
<evidence type="ECO:0000256" key="6">
    <source>
        <dbReference type="ARBA" id="ARBA00023014"/>
    </source>
</evidence>
<keyword evidence="5 7" id="KW-0408">Iron</keyword>
<evidence type="ECO:0000256" key="3">
    <source>
        <dbReference type="ARBA" id="ARBA00022723"/>
    </source>
</evidence>
<feature type="domain" description="4Fe-4S ferredoxin-type" evidence="9">
    <location>
        <begin position="103"/>
        <end position="132"/>
    </location>
</feature>
<keyword evidence="2 7" id="KW-0004">4Fe-4S</keyword>
<keyword evidence="8" id="KW-0472">Membrane</keyword>
<evidence type="ECO:0000256" key="1">
    <source>
        <dbReference type="ARBA" id="ARBA00004196"/>
    </source>
</evidence>
<feature type="binding site" evidence="7">
    <location>
        <position position="79"/>
    </location>
    <ligand>
        <name>[4Fe-4S] cluster</name>
        <dbReference type="ChEBI" id="CHEBI:49883"/>
        <label>3</label>
    </ligand>
</feature>
<keyword evidence="8" id="KW-0812">Transmembrane</keyword>
<protein>
    <submittedName>
        <fullName evidence="10">4Fe-4S binding protein</fullName>
    </submittedName>
</protein>
<keyword evidence="4" id="KW-0677">Repeat</keyword>
<feature type="binding site" evidence="7">
    <location>
        <position position="115"/>
    </location>
    <ligand>
        <name>[4Fe-4S] cluster</name>
        <dbReference type="ChEBI" id="CHEBI:49883"/>
        <label>4</label>
    </ligand>
</feature>
<feature type="transmembrane region" description="Helical" evidence="8">
    <location>
        <begin position="236"/>
        <end position="258"/>
    </location>
</feature>
<keyword evidence="6 7" id="KW-0411">Iron-sulfur</keyword>
<feature type="binding site" evidence="7">
    <location>
        <position position="122"/>
    </location>
    <ligand>
        <name>[4Fe-4S] cluster</name>
        <dbReference type="ChEBI" id="CHEBI:49883"/>
        <label>3</label>
    </ligand>
</feature>
<dbReference type="InterPro" id="IPR051555">
    <property type="entry name" value="FDH_Electron_Transfer_Unit"/>
</dbReference>
<feature type="binding site" evidence="7">
    <location>
        <position position="143"/>
    </location>
    <ligand>
        <name>[4Fe-4S] cluster</name>
        <dbReference type="ChEBI" id="CHEBI:49883"/>
        <label>2</label>
    </ligand>
</feature>
<proteinExistence type="predicted"/>
<evidence type="ECO:0000256" key="7">
    <source>
        <dbReference type="PIRSR" id="PIRSR036298-50"/>
    </source>
</evidence>
<dbReference type="Proteomes" id="UP000587396">
    <property type="component" value="Unassembled WGS sequence"/>
</dbReference>
<accession>A0A842JHY5</accession>
<dbReference type="GO" id="GO:0046872">
    <property type="term" value="F:metal ion binding"/>
    <property type="evidence" value="ECO:0007669"/>
    <property type="project" value="UniProtKB-KW"/>
</dbReference>
<dbReference type="InterPro" id="IPR017896">
    <property type="entry name" value="4Fe4S_Fe-S-bd"/>
</dbReference>
<evidence type="ECO:0000256" key="4">
    <source>
        <dbReference type="ARBA" id="ARBA00022737"/>
    </source>
</evidence>
<dbReference type="PANTHER" id="PTHR43545:SF6">
    <property type="entry name" value="FORMATE DEHYDROGENASE, NITRATE-INDUCIBLE, IRON-SULFUR SUBUNIT"/>
    <property type="match status" value="1"/>
</dbReference>
<evidence type="ECO:0000256" key="2">
    <source>
        <dbReference type="ARBA" id="ARBA00022485"/>
    </source>
</evidence>
<feature type="binding site" evidence="7">
    <location>
        <position position="140"/>
    </location>
    <ligand>
        <name>[4Fe-4S] cluster</name>
        <dbReference type="ChEBI" id="CHEBI:49883"/>
        <label>2</label>
    </ligand>
</feature>
<feature type="binding site" evidence="7">
    <location>
        <position position="118"/>
    </location>
    <ligand>
        <name>[4Fe-4S] cluster</name>
        <dbReference type="ChEBI" id="CHEBI:49883"/>
        <label>4</label>
    </ligand>
</feature>
<feature type="binding site" evidence="7">
    <location>
        <position position="159"/>
    </location>
    <ligand>
        <name>[4Fe-4S] cluster</name>
        <dbReference type="ChEBI" id="CHEBI:49883"/>
        <label>1</label>
    </ligand>
</feature>
<evidence type="ECO:0000313" key="11">
    <source>
        <dbReference type="Proteomes" id="UP000587396"/>
    </source>
</evidence>
<keyword evidence="3 7" id="KW-0479">Metal-binding</keyword>
<dbReference type="GO" id="GO:0030313">
    <property type="term" value="C:cell envelope"/>
    <property type="evidence" value="ECO:0007669"/>
    <property type="project" value="UniProtKB-SubCell"/>
</dbReference>
<organism evidence="10 11">
    <name type="scientific">Gordonibacter massiliensis</name>
    <name type="common">ex Traore et al. 2017</name>
    <dbReference type="NCBI Taxonomy" id="1841863"/>
    <lineage>
        <taxon>Bacteria</taxon>
        <taxon>Bacillati</taxon>
        <taxon>Actinomycetota</taxon>
        <taxon>Coriobacteriia</taxon>
        <taxon>Eggerthellales</taxon>
        <taxon>Eggerthellaceae</taxon>
        <taxon>Gordonibacter</taxon>
    </lineage>
</organism>
<name>A0A842JHY5_9ACTN</name>
<dbReference type="PROSITE" id="PS51379">
    <property type="entry name" value="4FE4S_FER_2"/>
    <property type="match status" value="2"/>
</dbReference>
<dbReference type="CDD" id="cd10562">
    <property type="entry name" value="FDH_b_like"/>
    <property type="match status" value="1"/>
</dbReference>
<feature type="binding site" evidence="7">
    <location>
        <position position="155"/>
    </location>
    <ligand>
        <name>[4Fe-4S] cluster</name>
        <dbReference type="ChEBI" id="CHEBI:49883"/>
        <label>2</label>
    </ligand>
</feature>
<feature type="binding site" evidence="7">
    <location>
        <position position="87"/>
    </location>
    <ligand>
        <name>[4Fe-4S] cluster</name>
        <dbReference type="ChEBI" id="CHEBI:49883"/>
        <label>3</label>
    </ligand>
</feature>
<dbReference type="GO" id="GO:0051539">
    <property type="term" value="F:4 iron, 4 sulfur cluster binding"/>
    <property type="evidence" value="ECO:0007669"/>
    <property type="project" value="UniProtKB-KW"/>
</dbReference>
<feature type="binding site" evidence="7">
    <location>
        <position position="112"/>
    </location>
    <ligand>
        <name>[4Fe-4S] cluster</name>
        <dbReference type="ChEBI" id="CHEBI:49883"/>
        <label>4</label>
    </ligand>
</feature>
<feature type="binding site" evidence="7">
    <location>
        <position position="23"/>
    </location>
    <ligand>
        <name>[4Fe-4S] cluster</name>
        <dbReference type="ChEBI" id="CHEBI:49883"/>
        <label>2</label>
    </ligand>
</feature>
<dbReference type="InterPro" id="IPR017900">
    <property type="entry name" value="4Fe4S_Fe_S_CS"/>
</dbReference>
<keyword evidence="8" id="KW-1133">Transmembrane helix</keyword>
<dbReference type="Pfam" id="PF13247">
    <property type="entry name" value="Fer4_11"/>
    <property type="match status" value="1"/>
</dbReference>
<dbReference type="GO" id="GO:0015944">
    <property type="term" value="P:formate oxidation"/>
    <property type="evidence" value="ECO:0007669"/>
    <property type="project" value="InterPro"/>
</dbReference>
<comment type="subcellular location">
    <subcellularLocation>
        <location evidence="1">Cell envelope</location>
    </subcellularLocation>
</comment>
<feature type="binding site" evidence="7">
    <location>
        <position position="13"/>
    </location>
    <ligand>
        <name>[4Fe-4S] cluster</name>
        <dbReference type="ChEBI" id="CHEBI:49883"/>
        <label>1</label>
    </ligand>
</feature>
<dbReference type="PROSITE" id="PS00198">
    <property type="entry name" value="4FE4S_FER_1"/>
    <property type="match status" value="1"/>
</dbReference>
<dbReference type="Gene3D" id="3.30.70.20">
    <property type="match status" value="2"/>
</dbReference>
<dbReference type="PIRSF" id="PIRSF036298">
    <property type="entry name" value="FDH_4Fe4S"/>
    <property type="match status" value="1"/>
</dbReference>
<dbReference type="SUPFAM" id="SSF54862">
    <property type="entry name" value="4Fe-4S ferredoxins"/>
    <property type="match status" value="1"/>
</dbReference>
<dbReference type="AlphaFoldDB" id="A0A842JHY5"/>
<feature type="binding site" evidence="7">
    <location>
        <position position="16"/>
    </location>
    <ligand>
        <name>[4Fe-4S] cluster</name>
        <dbReference type="ChEBI" id="CHEBI:49883"/>
        <label>1</label>
    </ligand>
</feature>
<evidence type="ECO:0000256" key="5">
    <source>
        <dbReference type="ARBA" id="ARBA00023004"/>
    </source>
</evidence>
<dbReference type="GO" id="GO:0045333">
    <property type="term" value="P:cellular respiration"/>
    <property type="evidence" value="ECO:0007669"/>
    <property type="project" value="InterPro"/>
</dbReference>
<feature type="domain" description="4Fe-4S ferredoxin-type" evidence="9">
    <location>
        <begin position="70"/>
        <end position="101"/>
    </location>
</feature>